<sequence length="869" mass="95213">MVAAQQPSRKCISRAPSVVGGVWVRHKASKKAASAALLHSTTSELGPAAGYRASQTAQAEPATVTVEVSPQLEAERLSKGSSTTEVHSSFKTSCPETGENYARYKHRLPPTCEEGRDSVVVCASKKRSGKTHSSCTPSPVGSTSVVKANRGTVPKPSALHECRASTRCRELEPCCAQDSSQGLYPHGSVVQQATVQVRIQKFKQLQKAMVSCKTERCCPAPPPSVTDVALRSQQDSLTRLYSVGGECCGASVSVEAAFYVNGFALSAPYCASYVLRVFTMPTCCVPGCTSGYRKSETARHFFCAPRDTDQRAAWDHAIPRADKKLSNTSRVCDMHFHEKDILKTFTHIINGKKVEITRGKWNLVEGCVPQIFPNLPAYLSKPATRKQKLRDTSGTLSGISSAKKERLSPSTSPEEGEEDKRALFVERCVVVAEDMTITVSGRGRLAKSPDNVDTVAQLAELLENIEKLKVCSGCPNSSAGSLVSNDCEVLTDSPNCGPCSKLWLKLCKQVSLEKLKKKQRADMLKKRATRAAVRRSKLLKNAGPHKVSFDHFRLLYKMEENNQLKVVPKLTASHINPSNLQKMSVQLATQLFSRSVAIGFSIYREQNTPEFENTHGTESFTLLLNNVFDALNARIPAEGIRKDSRQIQVLKDFLNMLNETEQQCRQTNTKMFASQMTVESLRVTLMSVLDIIDIMHSKGVPYVLTAKLNQDPLERFFGVVRTFGGDEDHPTITSFSQVFRLLSLHTPLKMAIRGNNCTGESDPVLISLEKTLNSKKMLALTEKQKRNKQLDSLLKSITLQDHPTSALEHGYNRAGAQDIGEALSERLPTTRFRLLAEACCAASATKPEAAPAPRDGSADAGSFATDLVL</sequence>
<keyword evidence="2" id="KW-1185">Reference proteome</keyword>
<reference evidence="1" key="1">
    <citation type="submission" date="2020-05" db="EMBL/GenBank/DDBJ databases">
        <title>Large-scale comparative analyses of tick genomes elucidate their genetic diversity and vector capacities.</title>
        <authorList>
            <person name="Jia N."/>
            <person name="Wang J."/>
            <person name="Shi W."/>
            <person name="Du L."/>
            <person name="Sun Y."/>
            <person name="Zhan W."/>
            <person name="Jiang J."/>
            <person name="Wang Q."/>
            <person name="Zhang B."/>
            <person name="Ji P."/>
            <person name="Sakyi L.B."/>
            <person name="Cui X."/>
            <person name="Yuan T."/>
            <person name="Jiang B."/>
            <person name="Yang W."/>
            <person name="Lam T.T.-Y."/>
            <person name="Chang Q."/>
            <person name="Ding S."/>
            <person name="Wang X."/>
            <person name="Zhu J."/>
            <person name="Ruan X."/>
            <person name="Zhao L."/>
            <person name="Wei J."/>
            <person name="Que T."/>
            <person name="Du C."/>
            <person name="Cheng J."/>
            <person name="Dai P."/>
            <person name="Han X."/>
            <person name="Huang E."/>
            <person name="Gao Y."/>
            <person name="Liu J."/>
            <person name="Shao H."/>
            <person name="Ye R."/>
            <person name="Li L."/>
            <person name="Wei W."/>
            <person name="Wang X."/>
            <person name="Wang C."/>
            <person name="Yang T."/>
            <person name="Huo Q."/>
            <person name="Li W."/>
            <person name="Guo W."/>
            <person name="Chen H."/>
            <person name="Zhou L."/>
            <person name="Ni X."/>
            <person name="Tian J."/>
            <person name="Zhou Y."/>
            <person name="Sheng Y."/>
            <person name="Liu T."/>
            <person name="Pan Y."/>
            <person name="Xia L."/>
            <person name="Li J."/>
            <person name="Zhao F."/>
            <person name="Cao W."/>
        </authorList>
    </citation>
    <scope>NUCLEOTIDE SEQUENCE</scope>
    <source>
        <strain evidence="1">Hyas-2018</strain>
    </source>
</reference>
<accession>A0ACB7SQ62</accession>
<protein>
    <submittedName>
        <fullName evidence="1">Uncharacterized protein</fullName>
    </submittedName>
</protein>
<comment type="caution">
    <text evidence="1">The sequence shown here is derived from an EMBL/GenBank/DDBJ whole genome shotgun (WGS) entry which is preliminary data.</text>
</comment>
<evidence type="ECO:0000313" key="1">
    <source>
        <dbReference type="EMBL" id="KAH6935928.1"/>
    </source>
</evidence>
<gene>
    <name evidence="1" type="ORF">HPB50_011478</name>
</gene>
<organism evidence="1 2">
    <name type="scientific">Hyalomma asiaticum</name>
    <name type="common">Tick</name>
    <dbReference type="NCBI Taxonomy" id="266040"/>
    <lineage>
        <taxon>Eukaryota</taxon>
        <taxon>Metazoa</taxon>
        <taxon>Ecdysozoa</taxon>
        <taxon>Arthropoda</taxon>
        <taxon>Chelicerata</taxon>
        <taxon>Arachnida</taxon>
        <taxon>Acari</taxon>
        <taxon>Parasitiformes</taxon>
        <taxon>Ixodida</taxon>
        <taxon>Ixodoidea</taxon>
        <taxon>Ixodidae</taxon>
        <taxon>Hyalomminae</taxon>
        <taxon>Hyalomma</taxon>
    </lineage>
</organism>
<dbReference type="EMBL" id="CM023483">
    <property type="protein sequence ID" value="KAH6935928.1"/>
    <property type="molecule type" value="Genomic_DNA"/>
</dbReference>
<dbReference type="Proteomes" id="UP000821845">
    <property type="component" value="Chromosome 3"/>
</dbReference>
<proteinExistence type="predicted"/>
<name>A0ACB7SQ62_HYAAI</name>
<evidence type="ECO:0000313" key="2">
    <source>
        <dbReference type="Proteomes" id="UP000821845"/>
    </source>
</evidence>